<name>A0A6A0B2T4_9LACT</name>
<proteinExistence type="predicted"/>
<keyword evidence="2" id="KW-1185">Reference proteome</keyword>
<accession>A0A6A0B2T4</accession>
<protein>
    <submittedName>
        <fullName evidence="1">Uncharacterized protein</fullName>
    </submittedName>
</protein>
<dbReference type="AlphaFoldDB" id="A0A6A0B2T4"/>
<dbReference type="EMBL" id="BLLH01000001">
    <property type="protein sequence ID" value="GFH39620.1"/>
    <property type="molecule type" value="Genomic_DNA"/>
</dbReference>
<comment type="caution">
    <text evidence="1">The sequence shown here is derived from an EMBL/GenBank/DDBJ whole genome shotgun (WGS) entry which is preliminary data.</text>
</comment>
<dbReference type="Proteomes" id="UP000475928">
    <property type="component" value="Unassembled WGS sequence"/>
</dbReference>
<reference evidence="1 2" key="1">
    <citation type="submission" date="2020-02" db="EMBL/GenBank/DDBJ databases">
        <title>Draft genome sequence of Lactococcus sp. Hs20B0-1.</title>
        <authorList>
            <person name="Noda S."/>
            <person name="Yuki M."/>
            <person name="Ohkuma M."/>
        </authorList>
    </citation>
    <scope>NUCLEOTIDE SEQUENCE [LARGE SCALE GENOMIC DNA]</scope>
    <source>
        <strain evidence="1 2">Hs20B0-1</strain>
    </source>
</reference>
<dbReference type="RefSeq" id="WP_172354413.1">
    <property type="nucleotide sequence ID" value="NZ_BLLH01000001.1"/>
</dbReference>
<gene>
    <name evidence="1" type="ORF">Hs20B_00180</name>
</gene>
<organism evidence="1 2">
    <name type="scientific">Pseudolactococcus insecticola</name>
    <dbReference type="NCBI Taxonomy" id="2709158"/>
    <lineage>
        <taxon>Bacteria</taxon>
        <taxon>Bacillati</taxon>
        <taxon>Bacillota</taxon>
        <taxon>Bacilli</taxon>
        <taxon>Lactobacillales</taxon>
        <taxon>Streptococcaceae</taxon>
        <taxon>Pseudolactococcus</taxon>
    </lineage>
</organism>
<evidence type="ECO:0000313" key="1">
    <source>
        <dbReference type="EMBL" id="GFH39620.1"/>
    </source>
</evidence>
<sequence>MKLRKQEPRITKATEEYSRLCEEYEEMTGDSLAERFFFDPLNIEDYPEELERAVQNLKDVLAGKKLIDDVSTEVSPLMIF</sequence>
<evidence type="ECO:0000313" key="2">
    <source>
        <dbReference type="Proteomes" id="UP000475928"/>
    </source>
</evidence>